<dbReference type="EMBL" id="JBBHLI010000004">
    <property type="protein sequence ID" value="MEK9500978.1"/>
    <property type="molecule type" value="Genomic_DNA"/>
</dbReference>
<comment type="caution">
    <text evidence="11">The sequence shown here is derived from an EMBL/GenBank/DDBJ whole genome shotgun (WGS) entry which is preliminary data.</text>
</comment>
<evidence type="ECO:0000313" key="12">
    <source>
        <dbReference type="Proteomes" id="UP001484239"/>
    </source>
</evidence>
<keyword evidence="6 9" id="KW-0822">Tryptophan biosynthesis</keyword>
<dbReference type="InterPro" id="IPR044643">
    <property type="entry name" value="TrpF_fam"/>
</dbReference>
<proteinExistence type="inferred from homology"/>
<evidence type="ECO:0000256" key="2">
    <source>
        <dbReference type="ARBA" id="ARBA00004664"/>
    </source>
</evidence>
<dbReference type="EC" id="5.3.1.24" evidence="3 9"/>
<comment type="catalytic activity">
    <reaction evidence="1 9">
        <text>N-(5-phospho-beta-D-ribosyl)anthranilate = 1-(2-carboxyphenylamino)-1-deoxy-D-ribulose 5-phosphate</text>
        <dbReference type="Rhea" id="RHEA:21540"/>
        <dbReference type="ChEBI" id="CHEBI:18277"/>
        <dbReference type="ChEBI" id="CHEBI:58613"/>
        <dbReference type="EC" id="5.3.1.24"/>
    </reaction>
</comment>
<reference evidence="11 12" key="1">
    <citation type="submission" date="2024-02" db="EMBL/GenBank/DDBJ databases">
        <title>A novel Gemmatimonadota bacterium.</title>
        <authorList>
            <person name="Du Z.-J."/>
            <person name="Ye Y.-Q."/>
        </authorList>
    </citation>
    <scope>NUCLEOTIDE SEQUENCE [LARGE SCALE GENOMIC DNA]</scope>
    <source>
        <strain evidence="11 12">DH-20</strain>
    </source>
</reference>
<evidence type="ECO:0000256" key="5">
    <source>
        <dbReference type="ARBA" id="ARBA00022605"/>
    </source>
</evidence>
<keyword evidence="8 9" id="KW-0413">Isomerase</keyword>
<dbReference type="PANTHER" id="PTHR42894">
    <property type="entry name" value="N-(5'-PHOSPHORIBOSYL)ANTHRANILATE ISOMERASE"/>
    <property type="match status" value="1"/>
</dbReference>
<evidence type="ECO:0000259" key="10">
    <source>
        <dbReference type="Pfam" id="PF00697"/>
    </source>
</evidence>
<sequence length="221" mass="23964">MPEAAERIRTKICGITRVEDAGLAGRAGADFVGAILTEGYRRSVAPEFAARYPEESGCRLVGVTVDEPVDRLVDLAERAGASVLQLHGDEEPGLLTTLRARGGWELWKAVRVRSAEAVLSALDRFAGVADGVLLDGWHPEHRGGSGVRFPWDLIEPVRDRFPAGVRFIAAGGLQPDNVAEAVRRLRPDVVDVSSGVEITHGIKDAARVRAFIRNARQDLEK</sequence>
<dbReference type="Proteomes" id="UP001484239">
    <property type="component" value="Unassembled WGS sequence"/>
</dbReference>
<evidence type="ECO:0000256" key="3">
    <source>
        <dbReference type="ARBA" id="ARBA00012572"/>
    </source>
</evidence>
<evidence type="ECO:0000256" key="4">
    <source>
        <dbReference type="ARBA" id="ARBA00022272"/>
    </source>
</evidence>
<evidence type="ECO:0000256" key="8">
    <source>
        <dbReference type="ARBA" id="ARBA00023235"/>
    </source>
</evidence>
<dbReference type="SUPFAM" id="SSF51366">
    <property type="entry name" value="Ribulose-phoshate binding barrel"/>
    <property type="match status" value="1"/>
</dbReference>
<dbReference type="GO" id="GO:0016853">
    <property type="term" value="F:isomerase activity"/>
    <property type="evidence" value="ECO:0007669"/>
    <property type="project" value="UniProtKB-KW"/>
</dbReference>
<dbReference type="InterPro" id="IPR001240">
    <property type="entry name" value="PRAI_dom"/>
</dbReference>
<keyword evidence="7 9" id="KW-0057">Aromatic amino acid biosynthesis</keyword>
<gene>
    <name evidence="9" type="primary">trpF</name>
    <name evidence="11" type="ORF">WI372_08320</name>
</gene>
<dbReference type="Gene3D" id="3.20.20.70">
    <property type="entry name" value="Aldolase class I"/>
    <property type="match status" value="1"/>
</dbReference>
<keyword evidence="5 9" id="KW-0028">Amino-acid biosynthesis</keyword>
<organism evidence="11 12">
    <name type="scientific">Gaopeijia maritima</name>
    <dbReference type="NCBI Taxonomy" id="3119007"/>
    <lineage>
        <taxon>Bacteria</taxon>
        <taxon>Pseudomonadati</taxon>
        <taxon>Gemmatimonadota</taxon>
        <taxon>Longimicrobiia</taxon>
        <taxon>Gaopeijiales</taxon>
        <taxon>Gaopeijiaceae</taxon>
        <taxon>Gaopeijia</taxon>
    </lineage>
</organism>
<evidence type="ECO:0000256" key="9">
    <source>
        <dbReference type="HAMAP-Rule" id="MF_00135"/>
    </source>
</evidence>
<dbReference type="Pfam" id="PF00697">
    <property type="entry name" value="PRAI"/>
    <property type="match status" value="1"/>
</dbReference>
<evidence type="ECO:0000256" key="1">
    <source>
        <dbReference type="ARBA" id="ARBA00001164"/>
    </source>
</evidence>
<comment type="pathway">
    <text evidence="2 9">Amino-acid biosynthesis; L-tryptophan biosynthesis; L-tryptophan from chorismate: step 3/5.</text>
</comment>
<dbReference type="HAMAP" id="MF_00135">
    <property type="entry name" value="PRAI"/>
    <property type="match status" value="1"/>
</dbReference>
<accession>A0ABU9EA23</accession>
<dbReference type="RefSeq" id="WP_405276916.1">
    <property type="nucleotide sequence ID" value="NZ_CP144380.1"/>
</dbReference>
<dbReference type="InterPro" id="IPR013785">
    <property type="entry name" value="Aldolase_TIM"/>
</dbReference>
<keyword evidence="12" id="KW-1185">Reference proteome</keyword>
<comment type="similarity">
    <text evidence="9">Belongs to the TrpF family.</text>
</comment>
<feature type="domain" description="N-(5'phosphoribosyl) anthranilate isomerase (PRAI)" evidence="10">
    <location>
        <begin position="11"/>
        <end position="213"/>
    </location>
</feature>
<dbReference type="InterPro" id="IPR011060">
    <property type="entry name" value="RibuloseP-bd_barrel"/>
</dbReference>
<name>A0ABU9EA23_9BACT</name>
<evidence type="ECO:0000256" key="6">
    <source>
        <dbReference type="ARBA" id="ARBA00022822"/>
    </source>
</evidence>
<evidence type="ECO:0000256" key="7">
    <source>
        <dbReference type="ARBA" id="ARBA00023141"/>
    </source>
</evidence>
<dbReference type="CDD" id="cd00405">
    <property type="entry name" value="PRAI"/>
    <property type="match status" value="1"/>
</dbReference>
<dbReference type="PANTHER" id="PTHR42894:SF1">
    <property type="entry name" value="N-(5'-PHOSPHORIBOSYL)ANTHRANILATE ISOMERASE"/>
    <property type="match status" value="1"/>
</dbReference>
<protein>
    <recommendedName>
        <fullName evidence="4 9">N-(5'-phosphoribosyl)anthranilate isomerase</fullName>
        <shortName evidence="9">PRAI</shortName>
        <ecNumber evidence="3 9">5.3.1.24</ecNumber>
    </recommendedName>
</protein>
<evidence type="ECO:0000313" key="11">
    <source>
        <dbReference type="EMBL" id="MEK9500978.1"/>
    </source>
</evidence>